<dbReference type="AlphaFoldDB" id="A0A3S3RVR4"/>
<reference evidence="7 8" key="1">
    <citation type="submission" date="2019-01" db="EMBL/GenBank/DDBJ databases">
        <title>The draft genome of Rhizobium sp. 24NR.</title>
        <authorList>
            <person name="Liu L."/>
            <person name="Liang L."/>
            <person name="Shi S."/>
            <person name="Xu L."/>
            <person name="Wang X."/>
            <person name="Li L."/>
            <person name="Zhang X."/>
        </authorList>
    </citation>
    <scope>NUCLEOTIDE SEQUENCE [LARGE SCALE GENOMIC DNA]</scope>
    <source>
        <strain evidence="7 8">24NR</strain>
    </source>
</reference>
<evidence type="ECO:0000259" key="6">
    <source>
        <dbReference type="Pfam" id="PF22029"/>
    </source>
</evidence>
<keyword evidence="4" id="KW-0804">Transcription</keyword>
<comment type="similarity">
    <text evidence="1">Belongs to the sigma-70 factor family. ECF subfamily.</text>
</comment>
<dbReference type="SUPFAM" id="SSF88946">
    <property type="entry name" value="Sigma2 domain of RNA polymerase sigma factors"/>
    <property type="match status" value="1"/>
</dbReference>
<keyword evidence="3" id="KW-0731">Sigma factor</keyword>
<dbReference type="InterPro" id="IPR036388">
    <property type="entry name" value="WH-like_DNA-bd_sf"/>
</dbReference>
<dbReference type="EMBL" id="SBIP01000002">
    <property type="protein sequence ID" value="RWX79377.1"/>
    <property type="molecule type" value="Genomic_DNA"/>
</dbReference>
<dbReference type="InterPro" id="IPR013249">
    <property type="entry name" value="RNA_pol_sigma70_r4_t2"/>
</dbReference>
<dbReference type="PANTHER" id="PTHR43133:SF25">
    <property type="entry name" value="RNA POLYMERASE SIGMA FACTOR RFAY-RELATED"/>
    <property type="match status" value="1"/>
</dbReference>
<evidence type="ECO:0000256" key="3">
    <source>
        <dbReference type="ARBA" id="ARBA00023082"/>
    </source>
</evidence>
<dbReference type="InterPro" id="IPR014284">
    <property type="entry name" value="RNA_pol_sigma-70_dom"/>
</dbReference>
<evidence type="ECO:0000256" key="1">
    <source>
        <dbReference type="ARBA" id="ARBA00010641"/>
    </source>
</evidence>
<dbReference type="GO" id="GO:0016987">
    <property type="term" value="F:sigma factor activity"/>
    <property type="evidence" value="ECO:0007669"/>
    <property type="project" value="UniProtKB-KW"/>
</dbReference>
<keyword evidence="8" id="KW-1185">Reference proteome</keyword>
<dbReference type="Pfam" id="PF08281">
    <property type="entry name" value="Sigma70_r4_2"/>
    <property type="match status" value="1"/>
</dbReference>
<gene>
    <name evidence="7" type="ORF">EPK99_07380</name>
</gene>
<sequence length="185" mass="21023">MLRSPDQTTPASREPKAPATLSFEAQILALLPQLRRYSRSLTRSDAESEDLLQDCVEKVLVSRSQWRGSNFKSWTYRIMTNLHLNTRRAIARRPSVGIEEAETVAASSGYDDPLEKKRLFQALETLPGEAHAVLMLVVVEGHSYQDVADMLDIPVGTVMSRLSRARRALREKIREENVIPLRRPR</sequence>
<dbReference type="GO" id="GO:0006352">
    <property type="term" value="P:DNA-templated transcription initiation"/>
    <property type="evidence" value="ECO:0007669"/>
    <property type="project" value="InterPro"/>
</dbReference>
<dbReference type="PANTHER" id="PTHR43133">
    <property type="entry name" value="RNA POLYMERASE ECF-TYPE SIGMA FACTO"/>
    <property type="match status" value="1"/>
</dbReference>
<dbReference type="Proteomes" id="UP000287687">
    <property type="component" value="Unassembled WGS sequence"/>
</dbReference>
<evidence type="ECO:0000256" key="2">
    <source>
        <dbReference type="ARBA" id="ARBA00023015"/>
    </source>
</evidence>
<evidence type="ECO:0000313" key="8">
    <source>
        <dbReference type="Proteomes" id="UP000287687"/>
    </source>
</evidence>
<dbReference type="Gene3D" id="1.10.10.10">
    <property type="entry name" value="Winged helix-like DNA-binding domain superfamily/Winged helix DNA-binding domain"/>
    <property type="match status" value="1"/>
</dbReference>
<dbReference type="GO" id="GO:0003677">
    <property type="term" value="F:DNA binding"/>
    <property type="evidence" value="ECO:0007669"/>
    <property type="project" value="InterPro"/>
</dbReference>
<dbReference type="NCBIfam" id="TIGR02937">
    <property type="entry name" value="sigma70-ECF"/>
    <property type="match status" value="1"/>
</dbReference>
<dbReference type="OrthoDB" id="9797134at2"/>
<dbReference type="InterPro" id="IPR013325">
    <property type="entry name" value="RNA_pol_sigma_r2"/>
</dbReference>
<evidence type="ECO:0000256" key="4">
    <source>
        <dbReference type="ARBA" id="ARBA00023163"/>
    </source>
</evidence>
<dbReference type="InterPro" id="IPR053866">
    <property type="entry name" value="PhyR_sigma2"/>
</dbReference>
<comment type="caution">
    <text evidence="7">The sequence shown here is derived from an EMBL/GenBank/DDBJ whole genome shotgun (WGS) entry which is preliminary data.</text>
</comment>
<dbReference type="InterPro" id="IPR039425">
    <property type="entry name" value="RNA_pol_sigma-70-like"/>
</dbReference>
<dbReference type="RefSeq" id="WP_128443351.1">
    <property type="nucleotide sequence ID" value="NZ_SBIP01000002.1"/>
</dbReference>
<evidence type="ECO:0000313" key="7">
    <source>
        <dbReference type="EMBL" id="RWX79377.1"/>
    </source>
</evidence>
<evidence type="ECO:0000259" key="5">
    <source>
        <dbReference type="Pfam" id="PF08281"/>
    </source>
</evidence>
<accession>A0A3S3RVR4</accession>
<protein>
    <submittedName>
        <fullName evidence="7">RNA polymerase sigma factor</fullName>
    </submittedName>
</protein>
<name>A0A3S3RVR4_9HYPH</name>
<feature type="domain" description="PhyR sigma2" evidence="6">
    <location>
        <begin position="27"/>
        <end position="79"/>
    </location>
</feature>
<dbReference type="SUPFAM" id="SSF88659">
    <property type="entry name" value="Sigma3 and sigma4 domains of RNA polymerase sigma factors"/>
    <property type="match status" value="1"/>
</dbReference>
<organism evidence="7 8">
    <name type="scientific">Neorhizobium lilium</name>
    <dbReference type="NCBI Taxonomy" id="2503024"/>
    <lineage>
        <taxon>Bacteria</taxon>
        <taxon>Pseudomonadati</taxon>
        <taxon>Pseudomonadota</taxon>
        <taxon>Alphaproteobacteria</taxon>
        <taxon>Hyphomicrobiales</taxon>
        <taxon>Rhizobiaceae</taxon>
        <taxon>Rhizobium/Agrobacterium group</taxon>
        <taxon>Neorhizobium</taxon>
    </lineage>
</organism>
<dbReference type="Gene3D" id="1.10.1740.10">
    <property type="match status" value="1"/>
</dbReference>
<dbReference type="Pfam" id="PF22029">
    <property type="entry name" value="PhyR_sigma2"/>
    <property type="match status" value="1"/>
</dbReference>
<dbReference type="InterPro" id="IPR013324">
    <property type="entry name" value="RNA_pol_sigma_r3/r4-like"/>
</dbReference>
<feature type="domain" description="RNA polymerase sigma factor 70 region 4 type 2" evidence="5">
    <location>
        <begin position="118"/>
        <end position="169"/>
    </location>
</feature>
<keyword evidence="2" id="KW-0805">Transcription regulation</keyword>
<proteinExistence type="inferred from homology"/>